<keyword evidence="2" id="KW-1185">Reference proteome</keyword>
<accession>A0A316D8S6</accession>
<evidence type="ECO:0000313" key="2">
    <source>
        <dbReference type="Proteomes" id="UP000245634"/>
    </source>
</evidence>
<dbReference type="Proteomes" id="UP000245634">
    <property type="component" value="Unassembled WGS sequence"/>
</dbReference>
<reference evidence="1 2" key="1">
    <citation type="submission" date="2018-05" db="EMBL/GenBank/DDBJ databases">
        <title>Genomic Encyclopedia of Type Strains, Phase IV (KMG-IV): sequencing the most valuable type-strain genomes for metagenomic binning, comparative biology and taxonomic classification.</title>
        <authorList>
            <person name="Goeker M."/>
        </authorList>
    </citation>
    <scope>NUCLEOTIDE SEQUENCE [LARGE SCALE GENOMIC DNA]</scope>
    <source>
        <strain evidence="1 2">DSM 18773</strain>
    </source>
</reference>
<evidence type="ECO:0000313" key="1">
    <source>
        <dbReference type="EMBL" id="PWK13369.1"/>
    </source>
</evidence>
<dbReference type="AlphaFoldDB" id="A0A316D8S6"/>
<organism evidence="1 2">
    <name type="scientific">Tumebacillus permanentifrigoris</name>
    <dbReference type="NCBI Taxonomy" id="378543"/>
    <lineage>
        <taxon>Bacteria</taxon>
        <taxon>Bacillati</taxon>
        <taxon>Bacillota</taxon>
        <taxon>Bacilli</taxon>
        <taxon>Bacillales</taxon>
        <taxon>Alicyclobacillaceae</taxon>
        <taxon>Tumebacillus</taxon>
    </lineage>
</organism>
<name>A0A316D8S6_9BACL</name>
<comment type="caution">
    <text evidence="1">The sequence shown here is derived from an EMBL/GenBank/DDBJ whole genome shotgun (WGS) entry which is preliminary data.</text>
</comment>
<protein>
    <submittedName>
        <fullName evidence="1">Uncharacterized protein</fullName>
    </submittedName>
</protein>
<dbReference type="EMBL" id="QGGL01000007">
    <property type="protein sequence ID" value="PWK13369.1"/>
    <property type="molecule type" value="Genomic_DNA"/>
</dbReference>
<proteinExistence type="predicted"/>
<sequence>MKKDKQTDLILAFIQKRICEDTLRKSLKKKQLASLK</sequence>
<gene>
    <name evidence="1" type="ORF">C7459_10735</name>
</gene>